<proteinExistence type="inferred from homology"/>
<dbReference type="Gene3D" id="2.60.40.1120">
    <property type="entry name" value="Carboxypeptidase-like, regulatory domain"/>
    <property type="match status" value="1"/>
</dbReference>
<comment type="similarity">
    <text evidence="2">Belongs to the TonB-dependent receptor family.</text>
</comment>
<dbReference type="NCBIfam" id="TIGR04057">
    <property type="entry name" value="SusC_RagA_signa"/>
    <property type="match status" value="1"/>
</dbReference>
<dbReference type="Pfam" id="PF13715">
    <property type="entry name" value="CarbopepD_reg_2"/>
    <property type="match status" value="1"/>
</dbReference>
<evidence type="ECO:0000256" key="3">
    <source>
        <dbReference type="SAM" id="SignalP"/>
    </source>
</evidence>
<dbReference type="InterPro" id="IPR012910">
    <property type="entry name" value="Plug_dom"/>
</dbReference>
<dbReference type="PROSITE" id="PS52016">
    <property type="entry name" value="TONB_DEPENDENT_REC_3"/>
    <property type="match status" value="1"/>
</dbReference>
<dbReference type="InterPro" id="IPR008969">
    <property type="entry name" value="CarboxyPept-like_regulatory"/>
</dbReference>
<dbReference type="SUPFAM" id="SSF49464">
    <property type="entry name" value="Carboxypeptidase regulatory domain-like"/>
    <property type="match status" value="1"/>
</dbReference>
<accession>A0A7J5J9T4</accession>
<dbReference type="EMBL" id="WCSB01000338">
    <property type="protein sequence ID" value="KAB4442645.1"/>
    <property type="molecule type" value="Genomic_DNA"/>
</dbReference>
<name>A0A7J5J9T4_BACT4</name>
<keyword evidence="1 3" id="KW-0732">Signal</keyword>
<evidence type="ECO:0000256" key="2">
    <source>
        <dbReference type="PROSITE-ProRule" id="PRU01360"/>
    </source>
</evidence>
<protein>
    <submittedName>
        <fullName evidence="5">TonB-dependent receptor plug domain-containing protein</fullName>
    </submittedName>
</protein>
<dbReference type="PANTHER" id="PTHR30069">
    <property type="entry name" value="TONB-DEPENDENT OUTER MEMBRANE RECEPTOR"/>
    <property type="match status" value="1"/>
</dbReference>
<dbReference type="PANTHER" id="PTHR30069:SF29">
    <property type="entry name" value="HEMOGLOBIN AND HEMOGLOBIN-HAPTOGLOBIN-BINDING PROTEIN 1-RELATED"/>
    <property type="match status" value="1"/>
</dbReference>
<gene>
    <name evidence="5" type="ORF">GAN93_27705</name>
</gene>
<evidence type="ECO:0000313" key="6">
    <source>
        <dbReference type="Proteomes" id="UP000460317"/>
    </source>
</evidence>
<dbReference type="FunFam" id="2.60.40.1120:FF:000003">
    <property type="entry name" value="Outer membrane protein Omp121"/>
    <property type="match status" value="1"/>
</dbReference>
<dbReference type="AlphaFoldDB" id="A0A7J5J9T4"/>
<comment type="subcellular location">
    <subcellularLocation>
        <location evidence="2">Cell outer membrane</location>
        <topology evidence="2">Multi-pass membrane protein</topology>
    </subcellularLocation>
</comment>
<dbReference type="InterPro" id="IPR039426">
    <property type="entry name" value="TonB-dep_rcpt-like"/>
</dbReference>
<sequence>MKKALFFIVCLCFAINMMAQTKTITGVVVDATGEPVIGASVLEVGTTNGTITDVDGNFTIQVPVGAKLDVSYIGYKTQQIVVGVPNTYKVILKEDAEMLDEVVVTGYGMSQKRSLMTNSISKLDDKVLQNAAMSNAAQSLQGTVSGLRVTNTSGKPGSSPNIVLRGGASINKNLEGPLVVVDGLVRSMDDINPSDIESIQVLKDAASTAIYGARANNGVILVTTKKGVEGRTQITYKFKGGVNFAREGYK</sequence>
<reference evidence="5 6" key="1">
    <citation type="journal article" date="2019" name="Nat. Med.">
        <title>A library of human gut bacterial isolates paired with longitudinal multiomics data enables mechanistic microbiome research.</title>
        <authorList>
            <person name="Poyet M."/>
            <person name="Groussin M."/>
            <person name="Gibbons S.M."/>
            <person name="Avila-Pacheco J."/>
            <person name="Jiang X."/>
            <person name="Kearney S.M."/>
            <person name="Perrotta A.R."/>
            <person name="Berdy B."/>
            <person name="Zhao S."/>
            <person name="Lieberman T.D."/>
            <person name="Swanson P.K."/>
            <person name="Smith M."/>
            <person name="Roesemann S."/>
            <person name="Alexander J.E."/>
            <person name="Rich S.A."/>
            <person name="Livny J."/>
            <person name="Vlamakis H."/>
            <person name="Clish C."/>
            <person name="Bullock K."/>
            <person name="Deik A."/>
            <person name="Scott J."/>
            <person name="Pierce K.A."/>
            <person name="Xavier R.J."/>
            <person name="Alm E.J."/>
        </authorList>
    </citation>
    <scope>NUCLEOTIDE SEQUENCE [LARGE SCALE GENOMIC DNA]</scope>
    <source>
        <strain evidence="5 6">BIOML-A165</strain>
    </source>
</reference>
<dbReference type="InterPro" id="IPR023997">
    <property type="entry name" value="TonB-dep_OMP_SusC/RagA_CS"/>
</dbReference>
<evidence type="ECO:0000313" key="5">
    <source>
        <dbReference type="EMBL" id="KAB4442645.1"/>
    </source>
</evidence>
<keyword evidence="5" id="KW-0675">Receptor</keyword>
<keyword evidence="2" id="KW-0472">Membrane</keyword>
<keyword evidence="2" id="KW-0812">Transmembrane</keyword>
<evidence type="ECO:0000259" key="4">
    <source>
        <dbReference type="Pfam" id="PF07715"/>
    </source>
</evidence>
<dbReference type="SUPFAM" id="SSF56935">
    <property type="entry name" value="Porins"/>
    <property type="match status" value="1"/>
</dbReference>
<keyword evidence="2" id="KW-1134">Transmembrane beta strand</keyword>
<evidence type="ECO:0000256" key="1">
    <source>
        <dbReference type="ARBA" id="ARBA00022729"/>
    </source>
</evidence>
<dbReference type="GO" id="GO:0044718">
    <property type="term" value="P:siderophore transmembrane transport"/>
    <property type="evidence" value="ECO:0007669"/>
    <property type="project" value="TreeGrafter"/>
</dbReference>
<dbReference type="GO" id="GO:0009279">
    <property type="term" value="C:cell outer membrane"/>
    <property type="evidence" value="ECO:0007669"/>
    <property type="project" value="UniProtKB-SubCell"/>
</dbReference>
<organism evidence="5 6">
    <name type="scientific">Bacteroides thetaiotaomicron</name>
    <dbReference type="NCBI Taxonomy" id="818"/>
    <lineage>
        <taxon>Bacteria</taxon>
        <taxon>Pseudomonadati</taxon>
        <taxon>Bacteroidota</taxon>
        <taxon>Bacteroidia</taxon>
        <taxon>Bacteroidales</taxon>
        <taxon>Bacteroidaceae</taxon>
        <taxon>Bacteroides</taxon>
    </lineage>
</organism>
<keyword evidence="2" id="KW-0998">Cell outer membrane</keyword>
<feature type="chain" id="PRO_5029809088" evidence="3">
    <location>
        <begin position="20"/>
        <end position="250"/>
    </location>
</feature>
<feature type="signal peptide" evidence="3">
    <location>
        <begin position="1"/>
        <end position="19"/>
    </location>
</feature>
<keyword evidence="2" id="KW-0813">Transport</keyword>
<dbReference type="Pfam" id="PF07715">
    <property type="entry name" value="Plug"/>
    <property type="match status" value="1"/>
</dbReference>
<feature type="domain" description="TonB-dependent receptor plug" evidence="4">
    <location>
        <begin position="117"/>
        <end position="219"/>
    </location>
</feature>
<dbReference type="Proteomes" id="UP000460317">
    <property type="component" value="Unassembled WGS sequence"/>
</dbReference>
<dbReference type="Gene3D" id="2.170.130.10">
    <property type="entry name" value="TonB-dependent receptor, plug domain"/>
    <property type="match status" value="1"/>
</dbReference>
<dbReference type="InterPro" id="IPR037066">
    <property type="entry name" value="Plug_dom_sf"/>
</dbReference>
<comment type="caution">
    <text evidence="5">The sequence shown here is derived from an EMBL/GenBank/DDBJ whole genome shotgun (WGS) entry which is preliminary data.</text>
</comment>
<feature type="non-terminal residue" evidence="5">
    <location>
        <position position="250"/>
    </location>
</feature>
<dbReference type="GO" id="GO:0015344">
    <property type="term" value="F:siderophore uptake transmembrane transporter activity"/>
    <property type="evidence" value="ECO:0007669"/>
    <property type="project" value="TreeGrafter"/>
</dbReference>